<dbReference type="InterPro" id="IPR014023">
    <property type="entry name" value="Mononeg_RNA_pol_cat"/>
</dbReference>
<accession>A0A9P0GXZ4</accession>
<reference evidence="2" key="1">
    <citation type="submission" date="2022-01" db="EMBL/GenBank/DDBJ databases">
        <authorList>
            <person name="King R."/>
        </authorList>
    </citation>
    <scope>NUCLEOTIDE SEQUENCE</scope>
</reference>
<feature type="domain" description="RdRp catalytic" evidence="1">
    <location>
        <begin position="294"/>
        <end position="366"/>
    </location>
</feature>
<evidence type="ECO:0000259" key="1">
    <source>
        <dbReference type="Pfam" id="PF00946"/>
    </source>
</evidence>
<dbReference type="GO" id="GO:0005524">
    <property type="term" value="F:ATP binding"/>
    <property type="evidence" value="ECO:0007669"/>
    <property type="project" value="InterPro"/>
</dbReference>
<protein>
    <recommendedName>
        <fullName evidence="1">RdRp catalytic domain-containing protein</fullName>
    </recommendedName>
</protein>
<gene>
    <name evidence="2" type="ORF">PHYEVI_LOCUS11822</name>
</gene>
<dbReference type="Proteomes" id="UP001153712">
    <property type="component" value="Unassembled WGS sequence"/>
</dbReference>
<dbReference type="AlphaFoldDB" id="A0A9P0GXZ4"/>
<name>A0A9P0GXZ4_PHYSR</name>
<sequence>MPTHKVICVPDRGAFKVRVITAGPAALQSLAHQVRKVLYRTVLPFLPTRWALVDGGLRKFLNQVALPPGAEQMGLGPWVALSYDMKAATDRFPHYLIESINDAIESNLTAVQRASPNWVAHRSLSGPQKLNYGDEENEDIIISSCGNLMGTAPSWSLLNLFNYSLFRIAWSIWSDRALRRRYPELVSATASRSDKYRTPAVWRKLLQVTRLVIGSEDELKHCFGYPRSLPKFNTLCALCGDDLAAVCPLGVAVVYELLLELANGRASPGKHYIQPFRPGSYMLLAEEFLSIGELQETIKEIESGNFDMDNDIVFLTRKERELGSDGGRTYCSQTFRQRLQQTVCEGNIKKSIFPYFPQQTMSDSELAELAEQEGSKLVHHVCVEQAFGLPAPISVPTWDEAEPEISLPERYMPTHKVICVPDRGAFKVRVITAGPAALQSLAHQVRKVLYRTVLPFLPTRRALVDGGLRKFLNQVALPPGAEQMGLGPWVALSYDMKAATDRFPHYLIESINDAIESNLTAVQRASPNWVAHRSLSGPQKLNYGDEENEDIIISSCGNLMGTAPSWSLLNLFNYSLFRIAWSIWSDRALRRRAGNYVRFFTRRATSYPARQSGPSQASDFVGLLEDLESPVAALLPLVRVPVFPVYTGKPGRKRIASTCNALCCAFISVWPSCQFDLTANVANCRAMAGLRDIVSWVLRAYGGNGEAFVAKSLKGLAAWLRFLAGNQLHAKPPPLLRFPFSNEVGEVSPDLLFRGSIANSAKCQKSLLRFSRFARALPAGGGWAVEISLREHRREATSCPPVLPALADRFFEVVQKVTKDKLEGLEDPGFTLSSSACLERTRA</sequence>
<dbReference type="GO" id="GO:0003968">
    <property type="term" value="F:RNA-directed RNA polymerase activity"/>
    <property type="evidence" value="ECO:0007669"/>
    <property type="project" value="InterPro"/>
</dbReference>
<dbReference type="GO" id="GO:0004482">
    <property type="term" value="F:mRNA 5'-cap (guanine-N7-)-methyltransferase activity"/>
    <property type="evidence" value="ECO:0007669"/>
    <property type="project" value="InterPro"/>
</dbReference>
<organism evidence="2 3">
    <name type="scientific">Phyllotreta striolata</name>
    <name type="common">Striped flea beetle</name>
    <name type="synonym">Crioceris striolata</name>
    <dbReference type="NCBI Taxonomy" id="444603"/>
    <lineage>
        <taxon>Eukaryota</taxon>
        <taxon>Metazoa</taxon>
        <taxon>Ecdysozoa</taxon>
        <taxon>Arthropoda</taxon>
        <taxon>Hexapoda</taxon>
        <taxon>Insecta</taxon>
        <taxon>Pterygota</taxon>
        <taxon>Neoptera</taxon>
        <taxon>Endopterygota</taxon>
        <taxon>Coleoptera</taxon>
        <taxon>Polyphaga</taxon>
        <taxon>Cucujiformia</taxon>
        <taxon>Chrysomeloidea</taxon>
        <taxon>Chrysomelidae</taxon>
        <taxon>Galerucinae</taxon>
        <taxon>Alticini</taxon>
        <taxon>Phyllotreta</taxon>
    </lineage>
</organism>
<dbReference type="Pfam" id="PF00946">
    <property type="entry name" value="Mononeg_RNA_pol"/>
    <property type="match status" value="1"/>
</dbReference>
<dbReference type="EMBL" id="CAKJVH030000011">
    <property type="protein sequence ID" value="CAH1188768.1"/>
    <property type="molecule type" value="Genomic_DNA"/>
</dbReference>
<evidence type="ECO:0000313" key="2">
    <source>
        <dbReference type="EMBL" id="CAH1188768.1"/>
    </source>
</evidence>
<proteinExistence type="predicted"/>
<evidence type="ECO:0000313" key="3">
    <source>
        <dbReference type="Proteomes" id="UP001153712"/>
    </source>
</evidence>
<keyword evidence="3" id="KW-1185">Reference proteome</keyword>
<comment type="caution">
    <text evidence="2">The sequence shown here is derived from an EMBL/GenBank/DDBJ whole genome shotgun (WGS) entry which is preliminary data.</text>
</comment>
<dbReference type="OrthoDB" id="7472358at2759"/>